<gene>
    <name evidence="5" type="ORF">Q8A70_15125</name>
</gene>
<accession>A0ABU0YMT4</accession>
<dbReference type="Pfam" id="PF00196">
    <property type="entry name" value="GerE"/>
    <property type="match status" value="1"/>
</dbReference>
<name>A0ABU0YMT4_9PROT</name>
<proteinExistence type="predicted"/>
<feature type="modified residue" description="4-aspartylphosphate" evidence="3">
    <location>
        <position position="56"/>
    </location>
</feature>
<feature type="domain" description="Response regulatory" evidence="4">
    <location>
        <begin position="6"/>
        <end position="121"/>
    </location>
</feature>
<keyword evidence="2" id="KW-0238">DNA-binding</keyword>
<dbReference type="SMART" id="SM00448">
    <property type="entry name" value="REC"/>
    <property type="match status" value="1"/>
</dbReference>
<dbReference type="InterPro" id="IPR011006">
    <property type="entry name" value="CheY-like_superfamily"/>
</dbReference>
<dbReference type="InterPro" id="IPR016032">
    <property type="entry name" value="Sig_transdc_resp-reg_C-effctor"/>
</dbReference>
<dbReference type="PROSITE" id="PS50110">
    <property type="entry name" value="RESPONSE_REGULATORY"/>
    <property type="match status" value="1"/>
</dbReference>
<dbReference type="InterPro" id="IPR001789">
    <property type="entry name" value="Sig_transdc_resp-reg_receiver"/>
</dbReference>
<keyword evidence="1 3" id="KW-0597">Phosphoprotein</keyword>
<dbReference type="PANTHER" id="PTHR43214:SF43">
    <property type="entry name" value="TWO-COMPONENT RESPONSE REGULATOR"/>
    <property type="match status" value="1"/>
</dbReference>
<evidence type="ECO:0000256" key="2">
    <source>
        <dbReference type="ARBA" id="ARBA00023125"/>
    </source>
</evidence>
<dbReference type="SUPFAM" id="SSF46894">
    <property type="entry name" value="C-terminal effector domain of the bipartite response regulators"/>
    <property type="match status" value="1"/>
</dbReference>
<evidence type="ECO:0000259" key="4">
    <source>
        <dbReference type="PROSITE" id="PS50110"/>
    </source>
</evidence>
<comment type="caution">
    <text evidence="5">The sequence shown here is derived from an EMBL/GenBank/DDBJ whole genome shotgun (WGS) entry which is preliminary data.</text>
</comment>
<evidence type="ECO:0000256" key="1">
    <source>
        <dbReference type="ARBA" id="ARBA00022553"/>
    </source>
</evidence>
<evidence type="ECO:0000313" key="5">
    <source>
        <dbReference type="EMBL" id="MDQ7249017.1"/>
    </source>
</evidence>
<dbReference type="RefSeq" id="WP_379956527.1">
    <property type="nucleotide sequence ID" value="NZ_JAUYVI010000004.1"/>
</dbReference>
<dbReference type="CDD" id="cd17535">
    <property type="entry name" value="REC_NarL-like"/>
    <property type="match status" value="1"/>
</dbReference>
<dbReference type="InterPro" id="IPR039420">
    <property type="entry name" value="WalR-like"/>
</dbReference>
<protein>
    <submittedName>
        <fullName evidence="5">Response regulator transcription factor</fullName>
    </submittedName>
</protein>
<keyword evidence="6" id="KW-1185">Reference proteome</keyword>
<dbReference type="PRINTS" id="PR00038">
    <property type="entry name" value="HTHLUXR"/>
</dbReference>
<dbReference type="Gene3D" id="3.40.50.2300">
    <property type="match status" value="1"/>
</dbReference>
<dbReference type="SUPFAM" id="SSF52172">
    <property type="entry name" value="CheY-like"/>
    <property type="match status" value="1"/>
</dbReference>
<organism evidence="5 6">
    <name type="scientific">Dongia sedimenti</name>
    <dbReference type="NCBI Taxonomy" id="3064282"/>
    <lineage>
        <taxon>Bacteria</taxon>
        <taxon>Pseudomonadati</taxon>
        <taxon>Pseudomonadota</taxon>
        <taxon>Alphaproteobacteria</taxon>
        <taxon>Rhodospirillales</taxon>
        <taxon>Dongiaceae</taxon>
        <taxon>Dongia</taxon>
    </lineage>
</organism>
<dbReference type="SMART" id="SM00421">
    <property type="entry name" value="HTH_LUXR"/>
    <property type="match status" value="1"/>
</dbReference>
<dbReference type="Proteomes" id="UP001230156">
    <property type="component" value="Unassembled WGS sequence"/>
</dbReference>
<evidence type="ECO:0000313" key="6">
    <source>
        <dbReference type="Proteomes" id="UP001230156"/>
    </source>
</evidence>
<dbReference type="EMBL" id="JAUYVI010000004">
    <property type="protein sequence ID" value="MDQ7249017.1"/>
    <property type="molecule type" value="Genomic_DNA"/>
</dbReference>
<dbReference type="InterPro" id="IPR000792">
    <property type="entry name" value="Tscrpt_reg_LuxR_C"/>
</dbReference>
<dbReference type="PANTHER" id="PTHR43214">
    <property type="entry name" value="TWO-COMPONENT RESPONSE REGULATOR"/>
    <property type="match status" value="1"/>
</dbReference>
<evidence type="ECO:0000256" key="3">
    <source>
        <dbReference type="PROSITE-ProRule" id="PRU00169"/>
    </source>
</evidence>
<sequence length="210" mass="22595">MPETTRILLVEDHPLIRAGCRRLLAQRRNFDLQEADRGLAALELNKRHRPDILLLDLDLPDGNGLDLMPQLVADNAPVRIIILSMYGDSGRVSRALAKGAKGYVTKNDDPAAILTAIDKVLEGEVYLGQTVAQALALTQLQPETPGLAELGEREKAILDGLGDGKSLAEIAADLGVTYKTVANAAGLLKSKLRIRTSAALVKFAVERKSA</sequence>
<dbReference type="InterPro" id="IPR058245">
    <property type="entry name" value="NreC/VraR/RcsB-like_REC"/>
</dbReference>
<reference evidence="6" key="1">
    <citation type="submission" date="2023-08" db="EMBL/GenBank/DDBJ databases">
        <title>Rhodospirillaceae gen. nov., a novel taxon isolated from the Yangtze River Yuezi River estuary sludge.</title>
        <authorList>
            <person name="Ruan L."/>
        </authorList>
    </citation>
    <scope>NUCLEOTIDE SEQUENCE [LARGE SCALE GENOMIC DNA]</scope>
    <source>
        <strain evidence="6">R-7</strain>
    </source>
</reference>
<dbReference type="Pfam" id="PF00072">
    <property type="entry name" value="Response_reg"/>
    <property type="match status" value="1"/>
</dbReference>